<dbReference type="PIRSF" id="PIRSF014899">
    <property type="entry name" value="UCP014899"/>
    <property type="match status" value="1"/>
</dbReference>
<evidence type="ECO:0000259" key="2">
    <source>
        <dbReference type="Pfam" id="PF10021"/>
    </source>
</evidence>
<protein>
    <recommendedName>
        <fullName evidence="2">Microbial-type PARG catalytic domain-containing protein</fullName>
    </recommendedName>
</protein>
<evidence type="ECO:0000313" key="3">
    <source>
        <dbReference type="EMBL" id="KAJ7625821.1"/>
    </source>
</evidence>
<gene>
    <name evidence="3" type="ORF">FB45DRAFT_922367</name>
</gene>
<dbReference type="Proteomes" id="UP001221142">
    <property type="component" value="Unassembled WGS sequence"/>
</dbReference>
<dbReference type="InterPro" id="IPR012664">
    <property type="entry name" value="CHP02452"/>
</dbReference>
<dbReference type="InterPro" id="IPR043472">
    <property type="entry name" value="Macro_dom-like"/>
</dbReference>
<evidence type="ECO:0000256" key="1">
    <source>
        <dbReference type="SAM" id="MobiDB-lite"/>
    </source>
</evidence>
<dbReference type="Gene3D" id="3.40.220.10">
    <property type="entry name" value="Leucine Aminopeptidase, subunit E, domain 1"/>
    <property type="match status" value="1"/>
</dbReference>
<dbReference type="NCBIfam" id="TIGR02452">
    <property type="entry name" value="TIGR02452 family protein"/>
    <property type="match status" value="1"/>
</dbReference>
<reference evidence="3" key="1">
    <citation type="submission" date="2023-03" db="EMBL/GenBank/DDBJ databases">
        <title>Massive genome expansion in bonnet fungi (Mycena s.s.) driven by repeated elements and novel gene families across ecological guilds.</title>
        <authorList>
            <consortium name="Lawrence Berkeley National Laboratory"/>
            <person name="Harder C.B."/>
            <person name="Miyauchi S."/>
            <person name="Viragh M."/>
            <person name="Kuo A."/>
            <person name="Thoen E."/>
            <person name="Andreopoulos B."/>
            <person name="Lu D."/>
            <person name="Skrede I."/>
            <person name="Drula E."/>
            <person name="Henrissat B."/>
            <person name="Morin E."/>
            <person name="Kohler A."/>
            <person name="Barry K."/>
            <person name="LaButti K."/>
            <person name="Morin E."/>
            <person name="Salamov A."/>
            <person name="Lipzen A."/>
            <person name="Mereny Z."/>
            <person name="Hegedus B."/>
            <person name="Baldrian P."/>
            <person name="Stursova M."/>
            <person name="Weitz H."/>
            <person name="Taylor A."/>
            <person name="Grigoriev I.V."/>
            <person name="Nagy L.G."/>
            <person name="Martin F."/>
            <person name="Kauserud H."/>
        </authorList>
    </citation>
    <scope>NUCLEOTIDE SEQUENCE</scope>
    <source>
        <strain evidence="3">9284</strain>
    </source>
</reference>
<proteinExistence type="predicted"/>
<dbReference type="Pfam" id="PF10021">
    <property type="entry name" value="PARG_cat_microb"/>
    <property type="match status" value="1"/>
</dbReference>
<dbReference type="InterPro" id="IPR019261">
    <property type="entry name" value="PARG_cat_microbial"/>
</dbReference>
<organism evidence="3 4">
    <name type="scientific">Roridomyces roridus</name>
    <dbReference type="NCBI Taxonomy" id="1738132"/>
    <lineage>
        <taxon>Eukaryota</taxon>
        <taxon>Fungi</taxon>
        <taxon>Dikarya</taxon>
        <taxon>Basidiomycota</taxon>
        <taxon>Agaricomycotina</taxon>
        <taxon>Agaricomycetes</taxon>
        <taxon>Agaricomycetidae</taxon>
        <taxon>Agaricales</taxon>
        <taxon>Marasmiineae</taxon>
        <taxon>Mycenaceae</taxon>
        <taxon>Roridomyces</taxon>
    </lineage>
</organism>
<dbReference type="PANTHER" id="PTHR35596:SF1">
    <property type="entry name" value="MICROBIAL-TYPE PARG CATALYTIC DOMAIN-CONTAINING PROTEIN"/>
    <property type="match status" value="1"/>
</dbReference>
<dbReference type="EMBL" id="JARKIF010000012">
    <property type="protein sequence ID" value="KAJ7625821.1"/>
    <property type="molecule type" value="Genomic_DNA"/>
</dbReference>
<dbReference type="SUPFAM" id="SSF52949">
    <property type="entry name" value="Macro domain-like"/>
    <property type="match status" value="1"/>
</dbReference>
<evidence type="ECO:0000313" key="4">
    <source>
        <dbReference type="Proteomes" id="UP001221142"/>
    </source>
</evidence>
<dbReference type="PANTHER" id="PTHR35596">
    <property type="entry name" value="DUF2263 DOMAIN-CONTAINING PROTEIN"/>
    <property type="match status" value="1"/>
</dbReference>
<feature type="domain" description="Microbial-type PARG catalytic" evidence="2">
    <location>
        <begin position="25"/>
        <end position="178"/>
    </location>
</feature>
<keyword evidence="4" id="KW-1185">Reference proteome</keyword>
<sequence>MSAPRRLQRQPSFVKRPREELEQIARESLAAVRRGQYTTDFGAESHPIQDLSSVPDSTEYFTPDSFADWASASYTRHDAQTKIVLCHTSTLEGLRLCLHSPVSPTLPGILNFASATSPGGGFLYGARAQEESLARSSNLYSALSSPSAAPFYDLHNAAEDPRHTHALIRVRSVRFFRDDSGVWVSPADALVLSAAAPNVRALRAQLQRAGALPPGEDTPLPPNVAEAIHALMHERMARVLAAFRDAGVQDLVLGAFGTGAFGNDVRATAAGWVALLSGEAAPFRNVFQRVVFAVIDRETCGVFRDVFKKEGVDFQLV</sequence>
<feature type="region of interest" description="Disordered" evidence="1">
    <location>
        <begin position="1"/>
        <end position="20"/>
    </location>
</feature>
<comment type="caution">
    <text evidence="3">The sequence shown here is derived from an EMBL/GenBank/DDBJ whole genome shotgun (WGS) entry which is preliminary data.</text>
</comment>
<accession>A0AAD7BMX7</accession>
<name>A0AAD7BMX7_9AGAR</name>
<dbReference type="AlphaFoldDB" id="A0AAD7BMX7"/>